<dbReference type="PANTHER" id="PTHR34686">
    <property type="entry name" value="MATERNAL EFFECT EMBRYO ARREST PROTEIN"/>
    <property type="match status" value="1"/>
</dbReference>
<dbReference type="OrthoDB" id="1918800at2759"/>
<sequence>MRPPRAVSTDTSNPGMRRSVLPEIANATSSRCPCRYSSPWDEKTVLHPLTGSGQPRPLKRPPSAVFADTLAVGREDRSPSAHGVGATEIAIATLLGQQLTRALECPPAETYQWALQTGTGFITVEKPNGNSSNLTSDHATHDCHPSCRGNPATNEWVPSTEMDIPTSHKPNRSDI</sequence>
<evidence type="ECO:0000256" key="1">
    <source>
        <dbReference type="SAM" id="MobiDB-lite"/>
    </source>
</evidence>
<comment type="caution">
    <text evidence="2">The sequence shown here is derived from an EMBL/GenBank/DDBJ whole genome shotgun (WGS) entry which is preliminary data.</text>
</comment>
<name>A0A843VAF4_COLES</name>
<gene>
    <name evidence="2" type="ORF">Taro_025545</name>
</gene>
<dbReference type="AlphaFoldDB" id="A0A843VAF4"/>
<evidence type="ECO:0000313" key="2">
    <source>
        <dbReference type="EMBL" id="MQL92895.1"/>
    </source>
</evidence>
<reference evidence="2" key="1">
    <citation type="submission" date="2017-07" db="EMBL/GenBank/DDBJ databases">
        <title>Taro Niue Genome Assembly and Annotation.</title>
        <authorList>
            <person name="Atibalentja N."/>
            <person name="Keating K."/>
            <person name="Fields C.J."/>
        </authorList>
    </citation>
    <scope>NUCLEOTIDE SEQUENCE</scope>
    <source>
        <strain evidence="2">Niue_2</strain>
        <tissue evidence="2">Leaf</tissue>
    </source>
</reference>
<dbReference type="PANTHER" id="PTHR34686:SF5">
    <property type="entry name" value="OS05G0451300 PROTEIN"/>
    <property type="match status" value="1"/>
</dbReference>
<accession>A0A843VAF4</accession>
<dbReference type="EMBL" id="NMUH01001498">
    <property type="protein sequence ID" value="MQL92895.1"/>
    <property type="molecule type" value="Genomic_DNA"/>
</dbReference>
<evidence type="ECO:0000313" key="3">
    <source>
        <dbReference type="Proteomes" id="UP000652761"/>
    </source>
</evidence>
<proteinExistence type="predicted"/>
<feature type="compositionally biased region" description="Polar residues" evidence="1">
    <location>
        <begin position="128"/>
        <end position="137"/>
    </location>
</feature>
<keyword evidence="3" id="KW-1185">Reference proteome</keyword>
<dbReference type="Proteomes" id="UP000652761">
    <property type="component" value="Unassembled WGS sequence"/>
</dbReference>
<feature type="region of interest" description="Disordered" evidence="1">
    <location>
        <begin position="127"/>
        <end position="175"/>
    </location>
</feature>
<protein>
    <submittedName>
        <fullName evidence="2">Uncharacterized protein</fullName>
    </submittedName>
</protein>
<organism evidence="2 3">
    <name type="scientific">Colocasia esculenta</name>
    <name type="common">Wild taro</name>
    <name type="synonym">Arum esculentum</name>
    <dbReference type="NCBI Taxonomy" id="4460"/>
    <lineage>
        <taxon>Eukaryota</taxon>
        <taxon>Viridiplantae</taxon>
        <taxon>Streptophyta</taxon>
        <taxon>Embryophyta</taxon>
        <taxon>Tracheophyta</taxon>
        <taxon>Spermatophyta</taxon>
        <taxon>Magnoliopsida</taxon>
        <taxon>Liliopsida</taxon>
        <taxon>Araceae</taxon>
        <taxon>Aroideae</taxon>
        <taxon>Colocasieae</taxon>
        <taxon>Colocasia</taxon>
    </lineage>
</organism>